<evidence type="ECO:0000313" key="2">
    <source>
        <dbReference type="EMBL" id="ROO30600.1"/>
    </source>
</evidence>
<proteinExistence type="predicted"/>
<dbReference type="InterPro" id="IPR014820">
    <property type="entry name" value="PriCT_1"/>
</dbReference>
<dbReference type="EMBL" id="AYKH01000001">
    <property type="protein sequence ID" value="ROO30600.1"/>
    <property type="molecule type" value="Genomic_DNA"/>
</dbReference>
<accession>A0A423PYI9</accession>
<gene>
    <name evidence="2" type="ORF">SAOR_01000</name>
</gene>
<evidence type="ECO:0000313" key="3">
    <source>
        <dbReference type="Proteomes" id="UP000283993"/>
    </source>
</evidence>
<comment type="caution">
    <text evidence="2">The sequence shown here is derived from an EMBL/GenBank/DDBJ whole genome shotgun (WGS) entry which is preliminary data.</text>
</comment>
<feature type="domain" description="DNA primase/polymerase bifunctional N-terminal" evidence="1">
    <location>
        <begin position="8"/>
        <end position="161"/>
    </location>
</feature>
<dbReference type="SUPFAM" id="SSF56747">
    <property type="entry name" value="Prim-pol domain"/>
    <property type="match status" value="1"/>
</dbReference>
<keyword evidence="3" id="KW-1185">Reference proteome</keyword>
<dbReference type="RefSeq" id="WP_123629807.1">
    <property type="nucleotide sequence ID" value="NZ_AYKH01000001.1"/>
</dbReference>
<evidence type="ECO:0000259" key="1">
    <source>
        <dbReference type="SMART" id="SM00943"/>
    </source>
</evidence>
<reference evidence="2 3" key="1">
    <citation type="submission" date="2013-10" db="EMBL/GenBank/DDBJ databases">
        <title>Salinisphaera orenii MK-B5 Genome Sequencing.</title>
        <authorList>
            <person name="Lai Q."/>
            <person name="Li C."/>
            <person name="Shao Z."/>
        </authorList>
    </citation>
    <scope>NUCLEOTIDE SEQUENCE [LARGE SCALE GENOMIC DNA]</scope>
    <source>
        <strain evidence="2 3">MK-B5</strain>
    </source>
</reference>
<dbReference type="InterPro" id="IPR015330">
    <property type="entry name" value="DNA_primase/pol_bifunc_N"/>
</dbReference>
<sequence length="334" mass="37577">MGIFADWAPIYADAGVRVFPVNIDEEGTRPTVRGYLKAGDNTRRAWADATKFADTDALGIDLRRSGITVLDIDEPNEKLLADAMDWHGQSSFIVRSQGGNFQAYYRNNGEPRDTTKRRWPGHRIDLLGGGMTVAAPSQGHKGNYEIIVGDLEDLSDLPKLRNLPDPINDDGVEEPRDRTITTGRRNHALFTYTMRAAHNCESEPDLLAKARQYAIETFDPALPDSEVQRTVASAWGYTVRGENYASQPHTRLLNDEINTLAFDQPDAYILLSILRCNHWGRDEFLIADAMANKVVPFNVKRLRAARRYLKQHGYVVEERRPSSKYGAGLFSWPA</sequence>
<protein>
    <recommendedName>
        <fullName evidence="1">DNA primase/polymerase bifunctional N-terminal domain-containing protein</fullName>
    </recommendedName>
</protein>
<dbReference type="Pfam" id="PF09250">
    <property type="entry name" value="Prim-Pol"/>
    <property type="match status" value="1"/>
</dbReference>
<dbReference type="SMART" id="SM00943">
    <property type="entry name" value="Prim-Pol"/>
    <property type="match status" value="1"/>
</dbReference>
<dbReference type="Pfam" id="PF08708">
    <property type="entry name" value="PriCT_1"/>
    <property type="match status" value="1"/>
</dbReference>
<dbReference type="AlphaFoldDB" id="A0A423PYI9"/>
<name>A0A423PYI9_9GAMM</name>
<dbReference type="Proteomes" id="UP000283993">
    <property type="component" value="Unassembled WGS sequence"/>
</dbReference>
<organism evidence="2 3">
    <name type="scientific">Salinisphaera orenii MK-B5</name>
    <dbReference type="NCBI Taxonomy" id="856730"/>
    <lineage>
        <taxon>Bacteria</taxon>
        <taxon>Pseudomonadati</taxon>
        <taxon>Pseudomonadota</taxon>
        <taxon>Gammaproteobacteria</taxon>
        <taxon>Salinisphaerales</taxon>
        <taxon>Salinisphaeraceae</taxon>
        <taxon>Salinisphaera</taxon>
    </lineage>
</organism>